<accession>A0A0A8ZHD2</accession>
<evidence type="ECO:0000313" key="1">
    <source>
        <dbReference type="EMBL" id="JAD36105.1"/>
    </source>
</evidence>
<dbReference type="EMBL" id="GBRH01261790">
    <property type="protein sequence ID" value="JAD36105.1"/>
    <property type="molecule type" value="Transcribed_RNA"/>
</dbReference>
<dbReference type="AlphaFoldDB" id="A0A0A8ZHD2"/>
<reference evidence="1" key="2">
    <citation type="journal article" date="2015" name="Data Brief">
        <title>Shoot transcriptome of the giant reed, Arundo donax.</title>
        <authorList>
            <person name="Barrero R.A."/>
            <person name="Guerrero F.D."/>
            <person name="Moolhuijzen P."/>
            <person name="Goolsby J.A."/>
            <person name="Tidwell J."/>
            <person name="Bellgard S.E."/>
            <person name="Bellgard M.I."/>
        </authorList>
    </citation>
    <scope>NUCLEOTIDE SEQUENCE</scope>
    <source>
        <tissue evidence="1">Shoot tissue taken approximately 20 cm above the soil surface</tissue>
    </source>
</reference>
<sequence>MSCSMHMPLSSPTAWFKILSESGHYFCKDHSELHFI</sequence>
<name>A0A0A8ZHD2_ARUDO</name>
<reference evidence="1" key="1">
    <citation type="submission" date="2014-09" db="EMBL/GenBank/DDBJ databases">
        <authorList>
            <person name="Magalhaes I.L.F."/>
            <person name="Oliveira U."/>
            <person name="Santos F.R."/>
            <person name="Vidigal T.H.D.A."/>
            <person name="Brescovit A.D."/>
            <person name="Santos A.J."/>
        </authorList>
    </citation>
    <scope>NUCLEOTIDE SEQUENCE</scope>
    <source>
        <tissue evidence="1">Shoot tissue taken approximately 20 cm above the soil surface</tissue>
    </source>
</reference>
<proteinExistence type="predicted"/>
<organism evidence="1">
    <name type="scientific">Arundo donax</name>
    <name type="common">Giant reed</name>
    <name type="synonym">Donax arundinaceus</name>
    <dbReference type="NCBI Taxonomy" id="35708"/>
    <lineage>
        <taxon>Eukaryota</taxon>
        <taxon>Viridiplantae</taxon>
        <taxon>Streptophyta</taxon>
        <taxon>Embryophyta</taxon>
        <taxon>Tracheophyta</taxon>
        <taxon>Spermatophyta</taxon>
        <taxon>Magnoliopsida</taxon>
        <taxon>Liliopsida</taxon>
        <taxon>Poales</taxon>
        <taxon>Poaceae</taxon>
        <taxon>PACMAD clade</taxon>
        <taxon>Arundinoideae</taxon>
        <taxon>Arundineae</taxon>
        <taxon>Arundo</taxon>
    </lineage>
</organism>
<protein>
    <submittedName>
        <fullName evidence="1">Uncharacterized protein</fullName>
    </submittedName>
</protein>